<reference evidence="3 4" key="1">
    <citation type="submission" date="2020-08" db="EMBL/GenBank/DDBJ databases">
        <title>novel species in genus Corynebacterium.</title>
        <authorList>
            <person name="Zhang G."/>
        </authorList>
    </citation>
    <scope>NUCLEOTIDE SEQUENCE [LARGE SCALE GENOMIC DNA]</scope>
    <source>
        <strain evidence="3 4">zg-917</strain>
        <strain evidence="2">Zg-917</strain>
    </source>
</reference>
<proteinExistence type="predicted"/>
<keyword evidence="4" id="KW-1185">Reference proteome</keyword>
<dbReference type="Proteomes" id="UP000642876">
    <property type="component" value="Unassembled WGS sequence"/>
</dbReference>
<dbReference type="KEGG" id="cluj:IAU68_06905"/>
<name>A0A7H0JWL7_9CORY</name>
<evidence type="ECO:0000313" key="1">
    <source>
        <dbReference type="EMBL" id="MBC3178153.1"/>
    </source>
</evidence>
<protein>
    <submittedName>
        <fullName evidence="2">Uncharacterized protein</fullName>
    </submittedName>
</protein>
<sequence>MDFPEWQKHVNQVVADTGEWIGLANADGVPVCDFPAAESVEAPRTRLAVADHQVVIPARGRIAPTNGIVERLLAPNIGVFDESGYLAPATGGNYLVVIARPGIRLAFDVVFATGEGPADAPERLTVGGVSLTDLLDAHPCPSIPHTWEGGEFTEWREDAGGPYRKPRQLAPVELATRADGYTVTGPAVRVIRDLCQDSFDAVNALKGWTDPHLVVDYGVASASGERITIQVQDDPLWSTILAPAESAGVNVWVELWWPGDPPITVRGPRLAPDKATGERFGPPVRKTFNHPVGRVCVQEVGRS</sequence>
<dbReference type="EMBL" id="CP061032">
    <property type="protein sequence ID" value="QNP89433.1"/>
    <property type="molecule type" value="Genomic_DNA"/>
</dbReference>
<organism evidence="2 3">
    <name type="scientific">Corynebacterium lujinxingii</name>
    <dbReference type="NCBI Taxonomy" id="2763010"/>
    <lineage>
        <taxon>Bacteria</taxon>
        <taxon>Bacillati</taxon>
        <taxon>Actinomycetota</taxon>
        <taxon>Actinomycetes</taxon>
        <taxon>Mycobacteriales</taxon>
        <taxon>Corynebacteriaceae</taxon>
        <taxon>Corynebacterium</taxon>
    </lineage>
</organism>
<dbReference type="RefSeq" id="WP_171192577.1">
    <property type="nucleotide sequence ID" value="NZ_CP061032.1"/>
</dbReference>
<evidence type="ECO:0000313" key="2">
    <source>
        <dbReference type="EMBL" id="QNP89433.1"/>
    </source>
</evidence>
<evidence type="ECO:0000313" key="3">
    <source>
        <dbReference type="Proteomes" id="UP000516235"/>
    </source>
</evidence>
<evidence type="ECO:0000313" key="4">
    <source>
        <dbReference type="Proteomes" id="UP000642876"/>
    </source>
</evidence>
<accession>A0A7H0JWL7</accession>
<dbReference type="EMBL" id="JACMYE010000001">
    <property type="protein sequence ID" value="MBC3178153.1"/>
    <property type="molecule type" value="Genomic_DNA"/>
</dbReference>
<dbReference type="AlphaFoldDB" id="A0A7H0JWL7"/>
<dbReference type="Proteomes" id="UP000516235">
    <property type="component" value="Chromosome"/>
</dbReference>
<gene>
    <name evidence="1" type="ORF">H7348_02295</name>
    <name evidence="2" type="ORF">IAU68_06905</name>
</gene>